<reference evidence="2 3" key="1">
    <citation type="submission" date="2019-02" db="EMBL/GenBank/DDBJ databases">
        <title>Draft genome sequence of Escherichia albertii strain Mex-12/320a, isolated from an infant with diarrhea, harboring virulence genes associated with diarrheagenic strains of enteropathogenic E. coli.</title>
        <authorList>
            <person name="Maldonado-Puga S."/>
            <person name="Meza-Segura M."/>
            <person name="Zaidi M.B."/>
            <person name="Estrada-Garcia T."/>
        </authorList>
    </citation>
    <scope>NUCLEOTIDE SEQUENCE [LARGE SCALE GENOMIC DNA]</scope>
    <source>
        <strain evidence="2 3">Mex-12/320a</strain>
    </source>
</reference>
<accession>A0A7Z8DWZ0</accession>
<name>A0A7Z8DWZ0_ESCAL</name>
<proteinExistence type="predicted"/>
<dbReference type="RefSeq" id="WP_131110048.1">
    <property type="nucleotide sequence ID" value="NZ_SIZV01000056.1"/>
</dbReference>
<dbReference type="Proteomes" id="UP000292187">
    <property type="component" value="Unassembled WGS sequence"/>
</dbReference>
<organism evidence="2 3">
    <name type="scientific">Escherichia albertii</name>
    <dbReference type="NCBI Taxonomy" id="208962"/>
    <lineage>
        <taxon>Bacteria</taxon>
        <taxon>Pseudomonadati</taxon>
        <taxon>Pseudomonadota</taxon>
        <taxon>Gammaproteobacteria</taxon>
        <taxon>Enterobacterales</taxon>
        <taxon>Enterobacteriaceae</taxon>
        <taxon>Escherichia</taxon>
    </lineage>
</organism>
<dbReference type="EMBL" id="SIZV01000056">
    <property type="protein sequence ID" value="TBR47874.1"/>
    <property type="molecule type" value="Genomic_DNA"/>
</dbReference>
<protein>
    <submittedName>
        <fullName evidence="2">Inovirus Gp2 family protein</fullName>
    </submittedName>
</protein>
<gene>
    <name evidence="2" type="ORF">EYS06_22785</name>
</gene>
<evidence type="ECO:0000259" key="1">
    <source>
        <dbReference type="Pfam" id="PF11726"/>
    </source>
</evidence>
<dbReference type="InterPro" id="IPR057271">
    <property type="entry name" value="YagK_YfjJ_C"/>
</dbReference>
<sequence>MITIETLYGECHEAHGLKIRNQVNNLFQKHPRITAIRVDLHYPPVIDNGDTITCFPNLSPGEISRFRNSLNAKINADQHRKKQQGKRTYATSVCIIWAKEYTQSFKCHYHVCLFFNKDAYYHLGDYERSDTLRGLITGAWYSALGLELEDHQGLVHFPANGRYILDINDPDFPEQYQRLLARLDYLTKLDTKASEPPRVSWRVFYL</sequence>
<evidence type="ECO:0000313" key="3">
    <source>
        <dbReference type="Proteomes" id="UP000292187"/>
    </source>
</evidence>
<dbReference type="AlphaFoldDB" id="A0A7Z8DWZ0"/>
<comment type="caution">
    <text evidence="2">The sequence shown here is derived from an EMBL/GenBank/DDBJ whole genome shotgun (WGS) entry which is preliminary data.</text>
</comment>
<evidence type="ECO:0000313" key="2">
    <source>
        <dbReference type="EMBL" id="TBR47874.1"/>
    </source>
</evidence>
<dbReference type="Pfam" id="PF11726">
    <property type="entry name" value="YagK_YfjJ_C"/>
    <property type="match status" value="1"/>
</dbReference>
<feature type="domain" description="YagK/YfjJ C-terminal" evidence="1">
    <location>
        <begin position="28"/>
        <end position="195"/>
    </location>
</feature>